<dbReference type="AlphaFoldDB" id="A0AAI8CHM5"/>
<dbReference type="Gene3D" id="3.90.350.10">
    <property type="entry name" value="Transposase Inhibitor Protein From Tn5, Chain A, domain 1"/>
    <property type="match status" value="1"/>
</dbReference>
<evidence type="ECO:0000313" key="1">
    <source>
        <dbReference type="EMBL" id="AMO20131.1"/>
    </source>
</evidence>
<name>A0AAI8CHM5_9FLAO</name>
<sequence>MRYINASDKNLGFLIHPSLILDADSLIPYGFLDIKVGDRTQELPIKKKMEAHNILSIEEKEDYNE</sequence>
<evidence type="ECO:0000313" key="2">
    <source>
        <dbReference type="Proteomes" id="UP000304840"/>
    </source>
</evidence>
<dbReference type="Proteomes" id="UP000304840">
    <property type="component" value="Chromosome"/>
</dbReference>
<proteinExistence type="predicted"/>
<reference evidence="1 2" key="2">
    <citation type="submission" date="2019-05" db="EMBL/GenBank/DDBJ databases">
        <authorList>
            <person name="Ravantti J.J."/>
        </authorList>
    </citation>
    <scope>NUCLEOTIDE SEQUENCE [LARGE SCALE GENOMIC DNA]</scope>
    <source>
        <strain evidence="1 2">B185</strain>
    </source>
</reference>
<protein>
    <submittedName>
        <fullName evidence="1">Uncharacterized protein</fullName>
    </submittedName>
</protein>
<dbReference type="RefSeq" id="WP_138425245.1">
    <property type="nucleotide sequence ID" value="NZ_CP010992.1"/>
</dbReference>
<gene>
    <name evidence="1" type="ORF">UN65_07095</name>
</gene>
<organism evidence="1 2">
    <name type="scientific">Flavobacterium columnare</name>
    <dbReference type="NCBI Taxonomy" id="996"/>
    <lineage>
        <taxon>Bacteria</taxon>
        <taxon>Pseudomonadati</taxon>
        <taxon>Bacteroidota</taxon>
        <taxon>Flavobacteriia</taxon>
        <taxon>Flavobacteriales</taxon>
        <taxon>Flavobacteriaceae</taxon>
        <taxon>Flavobacterium</taxon>
    </lineage>
</organism>
<reference evidence="2" key="1">
    <citation type="submission" date="2016-03" db="EMBL/GenBank/DDBJ databases">
        <title>Flavobacterium columnare strain B185, complete genome.</title>
        <authorList>
            <person name="Sundberg L.-R."/>
            <person name="Papponen P."/>
            <person name="Laanto E."/>
        </authorList>
    </citation>
    <scope>NUCLEOTIDE SEQUENCE [LARGE SCALE GENOMIC DNA]</scope>
    <source>
        <strain evidence="2">B185</strain>
    </source>
</reference>
<dbReference type="EMBL" id="CP010992">
    <property type="protein sequence ID" value="AMO20131.1"/>
    <property type="molecule type" value="Genomic_DNA"/>
</dbReference>
<accession>A0AAI8CHM5</accession>